<dbReference type="GO" id="GO:0006235">
    <property type="term" value="P:dTTP biosynthetic process"/>
    <property type="evidence" value="ECO:0007669"/>
    <property type="project" value="TreeGrafter"/>
</dbReference>
<organism evidence="11 12">
    <name type="scientific">Erysiphe neolycopersici</name>
    <dbReference type="NCBI Taxonomy" id="212602"/>
    <lineage>
        <taxon>Eukaryota</taxon>
        <taxon>Fungi</taxon>
        <taxon>Dikarya</taxon>
        <taxon>Ascomycota</taxon>
        <taxon>Pezizomycotina</taxon>
        <taxon>Leotiomycetes</taxon>
        <taxon>Erysiphales</taxon>
        <taxon>Erysiphaceae</taxon>
        <taxon>Erysiphe</taxon>
    </lineage>
</organism>
<protein>
    <recommendedName>
        <fullName evidence="4">Thymidylate kinase</fullName>
        <ecNumber evidence="3">2.7.4.9</ecNumber>
    </recommendedName>
</protein>
<dbReference type="Proteomes" id="UP000286134">
    <property type="component" value="Unassembled WGS sequence"/>
</dbReference>
<dbReference type="PROSITE" id="PS01331">
    <property type="entry name" value="THYMIDYLATE_KINASE"/>
    <property type="match status" value="1"/>
</dbReference>
<evidence type="ECO:0000259" key="10">
    <source>
        <dbReference type="Pfam" id="PF02223"/>
    </source>
</evidence>
<dbReference type="GO" id="GO:0006233">
    <property type="term" value="P:dTDP biosynthetic process"/>
    <property type="evidence" value="ECO:0007669"/>
    <property type="project" value="InterPro"/>
</dbReference>
<dbReference type="STRING" id="212602.A0A420HI54"/>
<dbReference type="Pfam" id="PF02223">
    <property type="entry name" value="Thymidylate_kin"/>
    <property type="match status" value="1"/>
</dbReference>
<dbReference type="PANTHER" id="PTHR10344">
    <property type="entry name" value="THYMIDYLATE KINASE"/>
    <property type="match status" value="1"/>
</dbReference>
<evidence type="ECO:0000256" key="8">
    <source>
        <dbReference type="ARBA" id="ARBA00022777"/>
    </source>
</evidence>
<evidence type="ECO:0000256" key="1">
    <source>
        <dbReference type="ARBA" id="ARBA00004992"/>
    </source>
</evidence>
<dbReference type="GO" id="GO:0004550">
    <property type="term" value="F:nucleoside diphosphate kinase activity"/>
    <property type="evidence" value="ECO:0007669"/>
    <property type="project" value="TreeGrafter"/>
</dbReference>
<dbReference type="EMBL" id="MCFK01007675">
    <property type="protein sequence ID" value="RKF57107.1"/>
    <property type="molecule type" value="Genomic_DNA"/>
</dbReference>
<dbReference type="EC" id="2.7.4.9" evidence="3"/>
<dbReference type="GO" id="GO:0005524">
    <property type="term" value="F:ATP binding"/>
    <property type="evidence" value="ECO:0007669"/>
    <property type="project" value="UniProtKB-KW"/>
</dbReference>
<dbReference type="GO" id="GO:0004798">
    <property type="term" value="F:dTMP kinase activity"/>
    <property type="evidence" value="ECO:0007669"/>
    <property type="project" value="UniProtKB-EC"/>
</dbReference>
<reference evidence="11 12" key="1">
    <citation type="journal article" date="2018" name="BMC Genomics">
        <title>Comparative genome analyses reveal sequence features reflecting distinct modes of host-adaptation between dicot and monocot powdery mildew.</title>
        <authorList>
            <person name="Wu Y."/>
            <person name="Ma X."/>
            <person name="Pan Z."/>
            <person name="Kale S.D."/>
            <person name="Song Y."/>
            <person name="King H."/>
            <person name="Zhang Q."/>
            <person name="Presley C."/>
            <person name="Deng X."/>
            <person name="Wei C.I."/>
            <person name="Xiao S."/>
        </authorList>
    </citation>
    <scope>NUCLEOTIDE SEQUENCE [LARGE SCALE GENOMIC DNA]</scope>
    <source>
        <strain evidence="11">UMSG2</strain>
    </source>
</reference>
<comment type="caution">
    <text evidence="11">The sequence shown here is derived from an EMBL/GenBank/DDBJ whole genome shotgun (WGS) entry which is preliminary data.</text>
</comment>
<dbReference type="NCBIfam" id="TIGR00041">
    <property type="entry name" value="DTMP_kinase"/>
    <property type="match status" value="1"/>
</dbReference>
<evidence type="ECO:0000313" key="12">
    <source>
        <dbReference type="Proteomes" id="UP000286134"/>
    </source>
</evidence>
<keyword evidence="6" id="KW-0545">Nucleotide biosynthesis</keyword>
<evidence type="ECO:0000256" key="4">
    <source>
        <dbReference type="ARBA" id="ARBA00017144"/>
    </source>
</evidence>
<proteinExistence type="inferred from homology"/>
<feature type="domain" description="Thymidylate kinase-like" evidence="10">
    <location>
        <begin position="26"/>
        <end position="210"/>
    </location>
</feature>
<dbReference type="InterPro" id="IPR018094">
    <property type="entry name" value="Thymidylate_kinase"/>
</dbReference>
<keyword evidence="5" id="KW-0808">Transferase</keyword>
<dbReference type="InterPro" id="IPR039430">
    <property type="entry name" value="Thymidylate_kin-like_dom"/>
</dbReference>
<keyword evidence="8 11" id="KW-0418">Kinase</keyword>
<keyword evidence="9" id="KW-0067">ATP-binding</keyword>
<evidence type="ECO:0000256" key="3">
    <source>
        <dbReference type="ARBA" id="ARBA00012980"/>
    </source>
</evidence>
<dbReference type="InterPro" id="IPR027417">
    <property type="entry name" value="P-loop_NTPase"/>
</dbReference>
<keyword evidence="12" id="KW-1185">Reference proteome</keyword>
<dbReference type="InterPro" id="IPR018095">
    <property type="entry name" value="Thymidylate_kin_CS"/>
</dbReference>
<dbReference type="GO" id="GO:0005829">
    <property type="term" value="C:cytosol"/>
    <property type="evidence" value="ECO:0007669"/>
    <property type="project" value="TreeGrafter"/>
</dbReference>
<name>A0A420HI54_9PEZI</name>
<evidence type="ECO:0000256" key="2">
    <source>
        <dbReference type="ARBA" id="ARBA00009776"/>
    </source>
</evidence>
<keyword evidence="7" id="KW-0547">Nucleotide-binding</keyword>
<dbReference type="CDD" id="cd01672">
    <property type="entry name" value="TMPK"/>
    <property type="match status" value="1"/>
</dbReference>
<dbReference type="Gene3D" id="3.40.50.300">
    <property type="entry name" value="P-loop containing nucleotide triphosphate hydrolases"/>
    <property type="match status" value="1"/>
</dbReference>
<dbReference type="FunFam" id="3.40.50.300:FF:000679">
    <property type="entry name" value="Thymidylate kinase"/>
    <property type="match status" value="1"/>
</dbReference>
<comment type="pathway">
    <text evidence="1">Pyrimidine metabolism; dTTP biosynthesis.</text>
</comment>
<sequence>MTSPTQGQWPWQQTERPVNRGALIVIEGLDRAGKTTQVKRVCDKLYLLGHNVKTLRFPDRTTSIGLMINNYLQTSTDMDDHTIHLLFSANRWERAKWIKDNIMAGYTIICDRYYLSGIAYSVAKNNSSLTLEWASASDIGLPCPDAIIFLDISPEEGQERTGFGTEKYEKKEFQQQIRKIFLQLLSSVPYKTCARIIDAGQSISHVENQILDAISDVLESTLFGLSKNPIGKIPPGKEQLNDVI</sequence>
<dbReference type="GO" id="GO:0006227">
    <property type="term" value="P:dUDP biosynthetic process"/>
    <property type="evidence" value="ECO:0007669"/>
    <property type="project" value="TreeGrafter"/>
</dbReference>
<dbReference type="HAMAP" id="MF_00165">
    <property type="entry name" value="Thymidylate_kinase"/>
    <property type="match status" value="1"/>
</dbReference>
<dbReference type="OrthoDB" id="425602at2759"/>
<accession>A0A420HI54</accession>
<gene>
    <name evidence="11" type="ORF">OnM2_076055</name>
</gene>
<dbReference type="AlphaFoldDB" id="A0A420HI54"/>
<evidence type="ECO:0000256" key="9">
    <source>
        <dbReference type="ARBA" id="ARBA00022840"/>
    </source>
</evidence>
<dbReference type="GO" id="GO:0005634">
    <property type="term" value="C:nucleus"/>
    <property type="evidence" value="ECO:0007669"/>
    <property type="project" value="TreeGrafter"/>
</dbReference>
<dbReference type="SUPFAM" id="SSF52540">
    <property type="entry name" value="P-loop containing nucleoside triphosphate hydrolases"/>
    <property type="match status" value="1"/>
</dbReference>
<evidence type="ECO:0000256" key="6">
    <source>
        <dbReference type="ARBA" id="ARBA00022727"/>
    </source>
</evidence>
<evidence type="ECO:0000313" key="11">
    <source>
        <dbReference type="EMBL" id="RKF57107.1"/>
    </source>
</evidence>
<evidence type="ECO:0000256" key="5">
    <source>
        <dbReference type="ARBA" id="ARBA00022679"/>
    </source>
</evidence>
<comment type="similarity">
    <text evidence="2">Belongs to the thymidylate kinase family.</text>
</comment>
<dbReference type="PANTHER" id="PTHR10344:SF1">
    <property type="entry name" value="THYMIDYLATE KINASE"/>
    <property type="match status" value="1"/>
</dbReference>
<evidence type="ECO:0000256" key="7">
    <source>
        <dbReference type="ARBA" id="ARBA00022741"/>
    </source>
</evidence>